<dbReference type="AlphaFoldDB" id="A0A852SRG5"/>
<comment type="similarity">
    <text evidence="2 5">Belongs to the Nudix hydrolase family.</text>
</comment>
<dbReference type="PANTHER" id="PTHR43046:SF12">
    <property type="entry name" value="GDP-MANNOSE MANNOSYL HYDROLASE"/>
    <property type="match status" value="1"/>
</dbReference>
<protein>
    <submittedName>
        <fullName evidence="7">8-oxo-dGTP pyrophosphatase MutT (NUDIX family)</fullName>
    </submittedName>
</protein>
<evidence type="ECO:0000259" key="6">
    <source>
        <dbReference type="PROSITE" id="PS51462"/>
    </source>
</evidence>
<evidence type="ECO:0000256" key="1">
    <source>
        <dbReference type="ARBA" id="ARBA00001946"/>
    </source>
</evidence>
<gene>
    <name evidence="7" type="ORF">BJ984_002513</name>
</gene>
<sequence length="158" mass="17251">MGGAADAAVPAGTVILKSRVLVTDAEGAALLFFTRADAPANPTRWLTPGGHLEPGETHAEAAVRELFEETGLVVSEAELGDPVWAHDFVGEPAEGIRRSYHEEWYRLRTERFEPVDTNWTDDERVDVEQWRWFAPSELAATTDAVEPAGLAALVARLA</sequence>
<keyword evidence="3 5" id="KW-0378">Hydrolase</keyword>
<keyword evidence="8" id="KW-1185">Reference proteome</keyword>
<feature type="domain" description="Nudix hydrolase" evidence="6">
    <location>
        <begin position="7"/>
        <end position="157"/>
    </location>
</feature>
<evidence type="ECO:0000256" key="5">
    <source>
        <dbReference type="RuleBase" id="RU003476"/>
    </source>
</evidence>
<evidence type="ECO:0000256" key="4">
    <source>
        <dbReference type="ARBA" id="ARBA00022842"/>
    </source>
</evidence>
<comment type="caution">
    <text evidence="7">The sequence shown here is derived from an EMBL/GenBank/DDBJ whole genome shotgun (WGS) entry which is preliminary data.</text>
</comment>
<dbReference type="InterPro" id="IPR020476">
    <property type="entry name" value="Nudix_hydrolase"/>
</dbReference>
<evidence type="ECO:0000256" key="3">
    <source>
        <dbReference type="ARBA" id="ARBA00022801"/>
    </source>
</evidence>
<dbReference type="InterPro" id="IPR015797">
    <property type="entry name" value="NUDIX_hydrolase-like_dom_sf"/>
</dbReference>
<accession>A0A852SRG5</accession>
<dbReference type="Pfam" id="PF00293">
    <property type="entry name" value="NUDIX"/>
    <property type="match status" value="1"/>
</dbReference>
<dbReference type="RefSeq" id="WP_271206566.1">
    <property type="nucleotide sequence ID" value="NZ_BSEW01000002.1"/>
</dbReference>
<evidence type="ECO:0000313" key="7">
    <source>
        <dbReference type="EMBL" id="NYD71355.1"/>
    </source>
</evidence>
<comment type="cofactor">
    <cofactor evidence="1">
        <name>Mg(2+)</name>
        <dbReference type="ChEBI" id="CHEBI:18420"/>
    </cofactor>
</comment>
<dbReference type="Proteomes" id="UP000549913">
    <property type="component" value="Unassembled WGS sequence"/>
</dbReference>
<dbReference type="InterPro" id="IPR000086">
    <property type="entry name" value="NUDIX_hydrolase_dom"/>
</dbReference>
<dbReference type="GO" id="GO:0016787">
    <property type="term" value="F:hydrolase activity"/>
    <property type="evidence" value="ECO:0007669"/>
    <property type="project" value="UniProtKB-KW"/>
</dbReference>
<dbReference type="PROSITE" id="PS00893">
    <property type="entry name" value="NUDIX_BOX"/>
    <property type="match status" value="1"/>
</dbReference>
<dbReference type="InterPro" id="IPR020084">
    <property type="entry name" value="NUDIX_hydrolase_CS"/>
</dbReference>
<dbReference type="PROSITE" id="PS51462">
    <property type="entry name" value="NUDIX"/>
    <property type="match status" value="1"/>
</dbReference>
<proteinExistence type="inferred from homology"/>
<keyword evidence="4" id="KW-0460">Magnesium</keyword>
<reference evidence="7 8" key="1">
    <citation type="submission" date="2020-07" db="EMBL/GenBank/DDBJ databases">
        <title>Sequencing the genomes of 1000 actinobacteria strains.</title>
        <authorList>
            <person name="Klenk H.-P."/>
        </authorList>
    </citation>
    <scope>NUCLEOTIDE SEQUENCE [LARGE SCALE GENOMIC DNA]</scope>
    <source>
        <strain evidence="7 8">DSM 26474</strain>
    </source>
</reference>
<dbReference type="CDD" id="cd04685">
    <property type="entry name" value="NUDIX_Hydrolase"/>
    <property type="match status" value="1"/>
</dbReference>
<dbReference type="EMBL" id="JACCBM010000001">
    <property type="protein sequence ID" value="NYD71355.1"/>
    <property type="molecule type" value="Genomic_DNA"/>
</dbReference>
<dbReference type="PRINTS" id="PR00502">
    <property type="entry name" value="NUDIXFAMILY"/>
</dbReference>
<dbReference type="SUPFAM" id="SSF55811">
    <property type="entry name" value="Nudix"/>
    <property type="match status" value="1"/>
</dbReference>
<organism evidence="7 8">
    <name type="scientific">Herbiconiux flava</name>
    <dbReference type="NCBI Taxonomy" id="881268"/>
    <lineage>
        <taxon>Bacteria</taxon>
        <taxon>Bacillati</taxon>
        <taxon>Actinomycetota</taxon>
        <taxon>Actinomycetes</taxon>
        <taxon>Micrococcales</taxon>
        <taxon>Microbacteriaceae</taxon>
        <taxon>Herbiconiux</taxon>
    </lineage>
</organism>
<evidence type="ECO:0000313" key="8">
    <source>
        <dbReference type="Proteomes" id="UP000549913"/>
    </source>
</evidence>
<name>A0A852SRG5_9MICO</name>
<dbReference type="PANTHER" id="PTHR43046">
    <property type="entry name" value="GDP-MANNOSE MANNOSYL HYDROLASE"/>
    <property type="match status" value="1"/>
</dbReference>
<evidence type="ECO:0000256" key="2">
    <source>
        <dbReference type="ARBA" id="ARBA00005582"/>
    </source>
</evidence>
<dbReference type="Gene3D" id="3.90.79.10">
    <property type="entry name" value="Nucleoside Triphosphate Pyrophosphohydrolase"/>
    <property type="match status" value="1"/>
</dbReference>